<dbReference type="Proteomes" id="UP000593758">
    <property type="component" value="Chromosome"/>
</dbReference>
<dbReference type="SMART" id="SM01022">
    <property type="entry name" value="ASCH"/>
    <property type="match status" value="1"/>
</dbReference>
<dbReference type="Gene3D" id="3.10.400.10">
    <property type="entry name" value="Sulfate adenylyltransferase"/>
    <property type="match status" value="1"/>
</dbReference>
<feature type="domain" description="ASCH" evidence="1">
    <location>
        <begin position="39"/>
        <end position="150"/>
    </location>
</feature>
<dbReference type="RefSeq" id="WP_193496044.1">
    <property type="nucleotide sequence ID" value="NZ_CP063169.1"/>
</dbReference>
<dbReference type="InterPro" id="IPR007374">
    <property type="entry name" value="ASCH_domain"/>
</dbReference>
<proteinExistence type="predicted"/>
<organism evidence="2 3">
    <name type="scientific">Ruania alkalisoli</name>
    <dbReference type="NCBI Taxonomy" id="2779775"/>
    <lineage>
        <taxon>Bacteria</taxon>
        <taxon>Bacillati</taxon>
        <taxon>Actinomycetota</taxon>
        <taxon>Actinomycetes</taxon>
        <taxon>Micrococcales</taxon>
        <taxon>Ruaniaceae</taxon>
        <taxon>Ruania</taxon>
    </lineage>
</organism>
<dbReference type="InterPro" id="IPR015947">
    <property type="entry name" value="PUA-like_sf"/>
</dbReference>
<protein>
    <submittedName>
        <fullName evidence="2">ASCH domain-containing protein</fullName>
    </submittedName>
</protein>
<keyword evidence="3" id="KW-1185">Reference proteome</keyword>
<dbReference type="PANTHER" id="PTHR39203:SF1">
    <property type="entry name" value="CYTOPLASMIC PROTEIN"/>
    <property type="match status" value="1"/>
</dbReference>
<accession>A0A7M1SS24</accession>
<evidence type="ECO:0000259" key="1">
    <source>
        <dbReference type="SMART" id="SM01022"/>
    </source>
</evidence>
<name>A0A7M1SS24_9MICO</name>
<dbReference type="KEGG" id="halt:IM660_12890"/>
<evidence type="ECO:0000313" key="3">
    <source>
        <dbReference type="Proteomes" id="UP000593758"/>
    </source>
</evidence>
<gene>
    <name evidence="2" type="ORF">IM660_12890</name>
</gene>
<reference evidence="2 3" key="1">
    <citation type="submission" date="2020-10" db="EMBL/GenBank/DDBJ databases">
        <title>Haloactinobacterium sp. RN3S43, a bacterium isolated from saline soil.</title>
        <authorList>
            <person name="Sun J.-Q."/>
        </authorList>
    </citation>
    <scope>NUCLEOTIDE SEQUENCE [LARGE SCALE GENOMIC DNA]</scope>
    <source>
        <strain evidence="2 3">RN3S43</strain>
    </source>
</reference>
<dbReference type="SUPFAM" id="SSF88697">
    <property type="entry name" value="PUA domain-like"/>
    <property type="match status" value="1"/>
</dbReference>
<dbReference type="InterPro" id="IPR009326">
    <property type="entry name" value="DUF984"/>
</dbReference>
<dbReference type="AlphaFoldDB" id="A0A7M1SS24"/>
<dbReference type="PANTHER" id="PTHR39203">
    <property type="entry name" value="CYTOPLASMIC PROTEIN-RELATED"/>
    <property type="match status" value="1"/>
</dbReference>
<dbReference type="Pfam" id="PF04266">
    <property type="entry name" value="ASCH"/>
    <property type="match status" value="1"/>
</dbReference>
<evidence type="ECO:0000313" key="2">
    <source>
        <dbReference type="EMBL" id="QOR69572.1"/>
    </source>
</evidence>
<dbReference type="EMBL" id="CP063169">
    <property type="protein sequence ID" value="QOR69572.1"/>
    <property type="molecule type" value="Genomic_DNA"/>
</dbReference>
<sequence length="162" mass="17943">MDSDEIEQFWKRARLRGRVAWLEPFVGQHRLGTLPPPAFAFAPEPYLAQRMAEEVLAGERTAVSTLRSDIPDDVPVPEVGDLAIVLDGHEQPVALIRTVEVRVVAFGEVDDRHARGECVQDAASWREHQRQLMGATDADDVVLERIVLVFPAQESAPVAATI</sequence>